<accession>A0A497JHH8</accession>
<evidence type="ECO:0000259" key="1">
    <source>
        <dbReference type="SMART" id="SM00933"/>
    </source>
</evidence>
<evidence type="ECO:0000313" key="3">
    <source>
        <dbReference type="Proteomes" id="UP000278031"/>
    </source>
</evidence>
<dbReference type="AlphaFoldDB" id="A0A497JHH8"/>
<organism evidence="2 3">
    <name type="scientific">Candidatus Iainarchaeum sp</name>
    <dbReference type="NCBI Taxonomy" id="3101447"/>
    <lineage>
        <taxon>Archaea</taxon>
        <taxon>Candidatus Iainarchaeota</taxon>
        <taxon>Candidatus Iainarchaeia</taxon>
        <taxon>Candidatus Iainarchaeales</taxon>
        <taxon>Candidatus Iainarchaeaceae</taxon>
        <taxon>Candidatus Iainarchaeum</taxon>
    </lineage>
</organism>
<feature type="domain" description="NurA" evidence="1">
    <location>
        <begin position="52"/>
        <end position="312"/>
    </location>
</feature>
<sequence length="343" mass="39717">MEEVIEKAAEQINRMQHYQKEVQSRIKSLRNAKCDRLEERLCIEVAKKELDCKVAAVDSGFVVKSFYSVDLLLVKAKAAVFEYGNNVLKKAQFWPELEVMPKPILLGHSLERDELNAARSLYRLKEEIGLAKHVLERFKPDVLLLDGSIVPQQADKPRNDSELRSLYKSLISDFEELYRTAEERNCLLVGVIEDSRGARFKRIIEESFGITLNGFSDVSLANVLLNKNERTAVFNYSSEGEKHYVLSDFSEEWRNRIFAFYLKPSEIDLPIRVEFIANEPNKIASIILSLSSFHKEYAYPSVLIEADMRSRVNNQEIEMVLEGLTKRIKGEFTLMRRERRPFL</sequence>
<dbReference type="Proteomes" id="UP000278031">
    <property type="component" value="Unassembled WGS sequence"/>
</dbReference>
<dbReference type="EMBL" id="QMWP01000038">
    <property type="protein sequence ID" value="RLG70698.1"/>
    <property type="molecule type" value="Genomic_DNA"/>
</dbReference>
<gene>
    <name evidence="2" type="ORF">DRO04_01320</name>
</gene>
<protein>
    <recommendedName>
        <fullName evidence="1">NurA domain-containing protein</fullName>
    </recommendedName>
</protein>
<comment type="caution">
    <text evidence="2">The sequence shown here is derived from an EMBL/GenBank/DDBJ whole genome shotgun (WGS) entry which is preliminary data.</text>
</comment>
<proteinExistence type="predicted"/>
<evidence type="ECO:0000313" key="2">
    <source>
        <dbReference type="EMBL" id="RLG70698.1"/>
    </source>
</evidence>
<name>A0A497JHH8_9ARCH</name>
<reference evidence="2 3" key="1">
    <citation type="submission" date="2018-06" db="EMBL/GenBank/DDBJ databases">
        <title>Extensive metabolic versatility and redundancy in microbially diverse, dynamic hydrothermal sediments.</title>
        <authorList>
            <person name="Dombrowski N."/>
            <person name="Teske A."/>
            <person name="Baker B.J."/>
        </authorList>
    </citation>
    <scope>NUCLEOTIDE SEQUENCE [LARGE SCALE GENOMIC DNA]</scope>
    <source>
        <strain evidence="2">B51_G17</strain>
    </source>
</reference>
<dbReference type="Pfam" id="PF09376">
    <property type="entry name" value="NurA"/>
    <property type="match status" value="1"/>
</dbReference>
<dbReference type="SMART" id="SM00933">
    <property type="entry name" value="NurA"/>
    <property type="match status" value="1"/>
</dbReference>
<dbReference type="InterPro" id="IPR018977">
    <property type="entry name" value="NurA_domain"/>
</dbReference>